<dbReference type="EMBL" id="UINC01054867">
    <property type="protein sequence ID" value="SVB73084.1"/>
    <property type="molecule type" value="Genomic_DNA"/>
</dbReference>
<organism evidence="1">
    <name type="scientific">marine metagenome</name>
    <dbReference type="NCBI Taxonomy" id="408172"/>
    <lineage>
        <taxon>unclassified sequences</taxon>
        <taxon>metagenomes</taxon>
        <taxon>ecological metagenomes</taxon>
    </lineage>
</organism>
<name>A0A382GEG1_9ZZZZ</name>
<proteinExistence type="predicted"/>
<accession>A0A382GEG1</accession>
<reference evidence="1" key="1">
    <citation type="submission" date="2018-05" db="EMBL/GenBank/DDBJ databases">
        <authorList>
            <person name="Lanie J.A."/>
            <person name="Ng W.-L."/>
            <person name="Kazmierczak K.M."/>
            <person name="Andrzejewski T.M."/>
            <person name="Davidsen T.M."/>
            <person name="Wayne K.J."/>
            <person name="Tettelin H."/>
            <person name="Glass J.I."/>
            <person name="Rusch D."/>
            <person name="Podicherti R."/>
            <person name="Tsui H.-C.T."/>
            <person name="Winkler M.E."/>
        </authorList>
    </citation>
    <scope>NUCLEOTIDE SEQUENCE</scope>
</reference>
<feature type="non-terminal residue" evidence="1">
    <location>
        <position position="259"/>
    </location>
</feature>
<dbReference type="AlphaFoldDB" id="A0A382GEG1"/>
<gene>
    <name evidence="1" type="ORF">METZ01_LOCUS225938</name>
</gene>
<protein>
    <submittedName>
        <fullName evidence="1">Uncharacterized protein</fullName>
    </submittedName>
</protein>
<evidence type="ECO:0000313" key="1">
    <source>
        <dbReference type="EMBL" id="SVB73084.1"/>
    </source>
</evidence>
<sequence>MKPTKDFGWQGIRLRIPEEWNLGKVDGDAKSGYARLDDEELVRAEIEWRSLPVGGHVTVEDLVDRYISNLEKKAAKAGLEFSCQRRARFLSDKRWLEGSSYEAFIWEADFRAYNLARTHPGSRRVVLMRILARHDESVEAMSRLADEIFQTLEDEPRSGEGVLWGVYGLNFHMAPDFKLEEHQLRSGHIRLSFERGSGRQQHQVNVHRVSMAELLLKDTDLATWYRSFFHKELRELLVETEPSSVDVQGLEHDALAISG</sequence>